<feature type="region of interest" description="Disordered" evidence="5">
    <location>
        <begin position="1"/>
        <end position="59"/>
    </location>
</feature>
<dbReference type="InterPro" id="IPR036291">
    <property type="entry name" value="NAD(P)-bd_dom_sf"/>
</dbReference>
<evidence type="ECO:0000313" key="7">
    <source>
        <dbReference type="EMBL" id="KAL1838632.1"/>
    </source>
</evidence>
<keyword evidence="2" id="KW-0285">Flavoprotein</keyword>
<protein>
    <recommendedName>
        <fullName evidence="6">NAD-dependent epimerase/dehydratase domain-containing protein</fullName>
    </recommendedName>
</protein>
<reference evidence="7 8" key="1">
    <citation type="journal article" date="2024" name="Commun. Biol.">
        <title>Comparative genomic analysis of thermophilic fungi reveals convergent evolutionary adaptations and gene losses.</title>
        <authorList>
            <person name="Steindorff A.S."/>
            <person name="Aguilar-Pontes M.V."/>
            <person name="Robinson A.J."/>
            <person name="Andreopoulos B."/>
            <person name="LaButti K."/>
            <person name="Kuo A."/>
            <person name="Mondo S."/>
            <person name="Riley R."/>
            <person name="Otillar R."/>
            <person name="Haridas S."/>
            <person name="Lipzen A."/>
            <person name="Grimwood J."/>
            <person name="Schmutz J."/>
            <person name="Clum A."/>
            <person name="Reid I.D."/>
            <person name="Moisan M.C."/>
            <person name="Butler G."/>
            <person name="Nguyen T.T.M."/>
            <person name="Dewar K."/>
            <person name="Conant G."/>
            <person name="Drula E."/>
            <person name="Henrissat B."/>
            <person name="Hansel C."/>
            <person name="Singer S."/>
            <person name="Hutchinson M.I."/>
            <person name="de Vries R.P."/>
            <person name="Natvig D.O."/>
            <person name="Powell A.J."/>
            <person name="Tsang A."/>
            <person name="Grigoriev I.V."/>
        </authorList>
    </citation>
    <scope>NUCLEOTIDE SEQUENCE [LARGE SCALE GENOMIC DNA]</scope>
    <source>
        <strain evidence="7 8">CBS 620.91</strain>
    </source>
</reference>
<dbReference type="EMBL" id="JAZGSY010000203">
    <property type="protein sequence ID" value="KAL1838632.1"/>
    <property type="molecule type" value="Genomic_DNA"/>
</dbReference>
<dbReference type="Proteomes" id="UP001583172">
    <property type="component" value="Unassembled WGS sequence"/>
</dbReference>
<evidence type="ECO:0000256" key="3">
    <source>
        <dbReference type="ARBA" id="ARBA00022827"/>
    </source>
</evidence>
<evidence type="ECO:0000256" key="2">
    <source>
        <dbReference type="ARBA" id="ARBA00022630"/>
    </source>
</evidence>
<evidence type="ECO:0000259" key="6">
    <source>
        <dbReference type="Pfam" id="PF01370"/>
    </source>
</evidence>
<dbReference type="SUPFAM" id="SSF51735">
    <property type="entry name" value="NAD(P)-binding Rossmann-fold domains"/>
    <property type="match status" value="1"/>
</dbReference>
<dbReference type="Pfam" id="PF01370">
    <property type="entry name" value="Epimerase"/>
    <property type="match status" value="1"/>
</dbReference>
<dbReference type="PANTHER" id="PTHR46720:SF3">
    <property type="entry name" value="FAD-BINDING DOMAIN-CONTAINING PROTEIN-RELATED"/>
    <property type="match status" value="1"/>
</dbReference>
<evidence type="ECO:0000313" key="8">
    <source>
        <dbReference type="Proteomes" id="UP001583172"/>
    </source>
</evidence>
<keyword evidence="4" id="KW-0560">Oxidoreductase</keyword>
<proteinExistence type="inferred from homology"/>
<comment type="similarity">
    <text evidence="1">Belongs to the paxM FAD-dependent monooxygenase family.</text>
</comment>
<accession>A0ABR3VA28</accession>
<feature type="compositionally biased region" description="Low complexity" evidence="5">
    <location>
        <begin position="586"/>
        <end position="603"/>
    </location>
</feature>
<dbReference type="Gene3D" id="3.50.50.60">
    <property type="entry name" value="FAD/NAD(P)-binding domain"/>
    <property type="match status" value="1"/>
</dbReference>
<keyword evidence="8" id="KW-1185">Reference proteome</keyword>
<dbReference type="Gene3D" id="3.40.50.720">
    <property type="entry name" value="NAD(P)-binding Rossmann-like Domain"/>
    <property type="match status" value="1"/>
</dbReference>
<feature type="domain" description="NAD-dependent epimerase/dehydratase" evidence="6">
    <location>
        <begin position="765"/>
        <end position="1029"/>
    </location>
</feature>
<sequence>MASPPRYESSLLPDLPPETPAPAVPTGPPDPPSSSAPPTAGRDDPPPYEMRAVTAAPEPDEVLPPATFVIHGRFIYPMAHPISPSTGGEPDSVPAYQLSRAIHLHDQGAEDIEFSRMDPRVRTAADGTPEINSRAKDIYTLHHRRPLVYSGVPFSAHIEPHSRKTLGRVGIKKTAVFQLGYRAVQELTDDELGARKRQGLPVPKKNDYFWSLRERGAGSKDWKWIDPKGVVVANQIREPVPGSDTKAGAQGDGGDMEGEEVHKLEVLVPLTRRKRDALVALWCLWMLHIHIEECKPRKTWEDRKRILHAPTGAYYTGMPAYTLTMSNPDELHVAIIGAGITGVVLALGLQACRVSYTVYERRGPAPQDRVSGAGIGFSPNAERAMGMVHPGVLAAFKRVATPNGEDLFQFVDGYTDSVLYALPVGKDGFQGGLRHDFLNAWLNLLPDGVVQYDMELDKIISTDSTTSNGRLVLTFKDGTTAEADAVIGCDGLHSRVRDLLYPDPPATDDSSPAAVAHPRPLYTGKYCYRALAPISLAVAALGEPRSNTRFMYIGRGAHIITYPVGGSELLNVLVVLSEPEPEPESGADGTTTTVSGTRDTNTDGNLASAFRDWAPRPRRAGALLEDARAYQLRLRGSGGEGDANDDRWLIFDFADRPLPRYVLPDGRICVAGDAADATAPHLGAGGMGIEDALVLSEVLAEVGRRVKGGSHGKVRLVGKAFEAYNAVRRFAVKVLTLLALGGPDDNAMDTATEPETQRSSSNGLVLLTGGTGFVASHVLDCLLDHDFEVVVTARSNDKGQRILKSLDPSIQSRVSFAVVPDIAREGAFDEVFRSKGPFDYVVHTASPYKLHWDDPVRDCLDPAIKGTTGLLAAVHAHAPTVKRVVITSSSAAMLSPPNHPPIYDESCWADVTWEQATSDPEHTYRGSKKFAERAAWDFVAEHRPTFDLAVINNTYTFGPLPRSLLRSSLATGINTSNQRIYDLVSGKMRSGVQPTAPVFTFVDVRDVALAHIRAMTVPEAGGKRFYVVGG</sequence>
<comment type="caution">
    <text evidence="7">The sequence shown here is derived from an EMBL/GenBank/DDBJ whole genome shotgun (WGS) entry which is preliminary data.</text>
</comment>
<keyword evidence="3" id="KW-0274">FAD</keyword>
<feature type="region of interest" description="Disordered" evidence="5">
    <location>
        <begin position="579"/>
        <end position="608"/>
    </location>
</feature>
<evidence type="ECO:0000256" key="5">
    <source>
        <dbReference type="SAM" id="MobiDB-lite"/>
    </source>
</evidence>
<evidence type="ECO:0000256" key="4">
    <source>
        <dbReference type="ARBA" id="ARBA00023002"/>
    </source>
</evidence>
<organism evidence="7 8">
    <name type="scientific">Humicola insolens</name>
    <name type="common">Soft-rot fungus</name>
    <dbReference type="NCBI Taxonomy" id="85995"/>
    <lineage>
        <taxon>Eukaryota</taxon>
        <taxon>Fungi</taxon>
        <taxon>Dikarya</taxon>
        <taxon>Ascomycota</taxon>
        <taxon>Pezizomycotina</taxon>
        <taxon>Sordariomycetes</taxon>
        <taxon>Sordariomycetidae</taxon>
        <taxon>Sordariales</taxon>
        <taxon>Chaetomiaceae</taxon>
        <taxon>Mycothermus</taxon>
    </lineage>
</organism>
<gene>
    <name evidence="7" type="ORF">VTJ49DRAFT_2469</name>
</gene>
<feature type="compositionally biased region" description="Pro residues" evidence="5">
    <location>
        <begin position="14"/>
        <end position="35"/>
    </location>
</feature>
<dbReference type="InterPro" id="IPR001509">
    <property type="entry name" value="Epimerase_deHydtase"/>
</dbReference>
<dbReference type="PRINTS" id="PR00420">
    <property type="entry name" value="RNGMNOXGNASE"/>
</dbReference>
<evidence type="ECO:0000256" key="1">
    <source>
        <dbReference type="ARBA" id="ARBA00007992"/>
    </source>
</evidence>
<dbReference type="PANTHER" id="PTHR46720">
    <property type="entry name" value="HYDROXYLASE, PUTATIVE (AFU_ORTHOLOGUE AFUA_3G01460)-RELATED"/>
    <property type="match status" value="1"/>
</dbReference>
<dbReference type="InterPro" id="IPR036188">
    <property type="entry name" value="FAD/NAD-bd_sf"/>
</dbReference>
<dbReference type="SUPFAM" id="SSF51905">
    <property type="entry name" value="FAD/NAD(P)-binding domain"/>
    <property type="match status" value="1"/>
</dbReference>
<name>A0ABR3VA28_HUMIN</name>
<dbReference type="InterPro" id="IPR051104">
    <property type="entry name" value="FAD_monoxygenase"/>
</dbReference>